<dbReference type="AlphaFoldDB" id="A0A516V806"/>
<dbReference type="Proteomes" id="UP000315891">
    <property type="component" value="Chromosome"/>
</dbReference>
<proteinExistence type="predicted"/>
<dbReference type="EMBL" id="CP041742">
    <property type="protein sequence ID" value="QDQ74666.1"/>
    <property type="molecule type" value="Genomic_DNA"/>
</dbReference>
<reference evidence="2 3" key="1">
    <citation type="submission" date="2019-07" db="EMBL/GenBank/DDBJ databases">
        <title>Lysobacter weifangensis sp. nov., isolated from bensulfuron-methyl contaminated farmland soil.</title>
        <authorList>
            <person name="Zhao H."/>
        </authorList>
    </citation>
    <scope>NUCLEOTIDE SEQUENCE [LARGE SCALE GENOMIC DNA]</scope>
    <source>
        <strain evidence="2 3">CC-Bw-6</strain>
    </source>
</reference>
<gene>
    <name evidence="2" type="ORF">FNZ56_12620</name>
</gene>
<feature type="signal peptide" evidence="1">
    <location>
        <begin position="1"/>
        <end position="25"/>
    </location>
</feature>
<dbReference type="OrthoDB" id="6063089at2"/>
<organism evidence="2 3">
    <name type="scientific">Pseudoluteimonas lycopersici</name>
    <dbReference type="NCBI Taxonomy" id="1324796"/>
    <lineage>
        <taxon>Bacteria</taxon>
        <taxon>Pseudomonadati</taxon>
        <taxon>Pseudomonadota</taxon>
        <taxon>Gammaproteobacteria</taxon>
        <taxon>Lysobacterales</taxon>
        <taxon>Lysobacteraceae</taxon>
        <taxon>Pseudoluteimonas</taxon>
    </lineage>
</organism>
<accession>A0A516V806</accession>
<evidence type="ECO:0000313" key="3">
    <source>
        <dbReference type="Proteomes" id="UP000315891"/>
    </source>
</evidence>
<evidence type="ECO:0008006" key="4">
    <source>
        <dbReference type="Google" id="ProtNLM"/>
    </source>
</evidence>
<name>A0A516V806_9GAMM</name>
<evidence type="ECO:0000256" key="1">
    <source>
        <dbReference type="SAM" id="SignalP"/>
    </source>
</evidence>
<keyword evidence="3" id="KW-1185">Reference proteome</keyword>
<feature type="chain" id="PRO_5022171027" description="Spore coat protein U domain-containing protein" evidence="1">
    <location>
        <begin position="26"/>
        <end position="174"/>
    </location>
</feature>
<dbReference type="RefSeq" id="WP_143880175.1">
    <property type="nucleotide sequence ID" value="NZ_BAABLZ010000001.1"/>
</dbReference>
<sequence length="174" mass="17813">MRCTTLLSGISILALGITLSLPADAVTQARRIRAQAGQACQLSIPTTDTKVRPKATGFRNEGTTNAFVICGFPTPDGDLTAFVLNFQPLDTVDHPISCTGVNGSAFSNPVYVTKNASTGANPSGGSSLTWDASDFGGTAGSNLPGSGYFSVTCVLPGQATIPSGYADYNEDVGA</sequence>
<keyword evidence="1" id="KW-0732">Signal</keyword>
<evidence type="ECO:0000313" key="2">
    <source>
        <dbReference type="EMBL" id="QDQ74666.1"/>
    </source>
</evidence>
<protein>
    <recommendedName>
        <fullName evidence="4">Spore coat protein U domain-containing protein</fullName>
    </recommendedName>
</protein>